<dbReference type="EMBL" id="CP136920">
    <property type="protein sequence ID" value="WOO43354.1"/>
    <property type="molecule type" value="Genomic_DNA"/>
</dbReference>
<dbReference type="GO" id="GO:0003700">
    <property type="term" value="F:DNA-binding transcription factor activity"/>
    <property type="evidence" value="ECO:0007669"/>
    <property type="project" value="InterPro"/>
</dbReference>
<accession>A0AAQ3LJH7</accession>
<keyword evidence="1" id="KW-0805">Transcription regulation</keyword>
<keyword evidence="6" id="KW-1185">Reference proteome</keyword>
<dbReference type="Proteomes" id="UP001304300">
    <property type="component" value="Chromosome"/>
</dbReference>
<keyword evidence="2" id="KW-0238">DNA-binding</keyword>
<dbReference type="Pfam" id="PF12833">
    <property type="entry name" value="HTH_18"/>
    <property type="match status" value="1"/>
</dbReference>
<dbReference type="SUPFAM" id="SSF46689">
    <property type="entry name" value="Homeodomain-like"/>
    <property type="match status" value="2"/>
</dbReference>
<dbReference type="Gene3D" id="1.10.10.60">
    <property type="entry name" value="Homeodomain-like"/>
    <property type="match status" value="1"/>
</dbReference>
<evidence type="ECO:0000256" key="2">
    <source>
        <dbReference type="ARBA" id="ARBA00023125"/>
    </source>
</evidence>
<name>A0AAQ3LJH7_9BACT</name>
<evidence type="ECO:0000313" key="6">
    <source>
        <dbReference type="Proteomes" id="UP001304300"/>
    </source>
</evidence>
<evidence type="ECO:0000259" key="4">
    <source>
        <dbReference type="PROSITE" id="PS01124"/>
    </source>
</evidence>
<dbReference type="PANTHER" id="PTHR43280">
    <property type="entry name" value="ARAC-FAMILY TRANSCRIPTIONAL REGULATOR"/>
    <property type="match status" value="1"/>
</dbReference>
<dbReference type="PROSITE" id="PS01124">
    <property type="entry name" value="HTH_ARAC_FAMILY_2"/>
    <property type="match status" value="1"/>
</dbReference>
<evidence type="ECO:0000256" key="1">
    <source>
        <dbReference type="ARBA" id="ARBA00023015"/>
    </source>
</evidence>
<dbReference type="PROSITE" id="PS00041">
    <property type="entry name" value="HTH_ARAC_FAMILY_1"/>
    <property type="match status" value="1"/>
</dbReference>
<dbReference type="InterPro" id="IPR018060">
    <property type="entry name" value="HTH_AraC"/>
</dbReference>
<dbReference type="SMART" id="SM00342">
    <property type="entry name" value="HTH_ARAC"/>
    <property type="match status" value="1"/>
</dbReference>
<evidence type="ECO:0000313" key="5">
    <source>
        <dbReference type="EMBL" id="WOO43354.1"/>
    </source>
</evidence>
<dbReference type="AlphaFoldDB" id="A0AAQ3LJH7"/>
<feature type="domain" description="HTH araC/xylS-type" evidence="4">
    <location>
        <begin position="136"/>
        <end position="234"/>
    </location>
</feature>
<dbReference type="InterPro" id="IPR018062">
    <property type="entry name" value="HTH_AraC-typ_CS"/>
</dbReference>
<keyword evidence="3" id="KW-0804">Transcription</keyword>
<organism evidence="5 6">
    <name type="scientific">Rubellicoccus peritrichatus</name>
    <dbReference type="NCBI Taxonomy" id="3080537"/>
    <lineage>
        <taxon>Bacteria</taxon>
        <taxon>Pseudomonadati</taxon>
        <taxon>Verrucomicrobiota</taxon>
        <taxon>Opitutia</taxon>
        <taxon>Puniceicoccales</taxon>
        <taxon>Cerasicoccaceae</taxon>
        <taxon>Rubellicoccus</taxon>
    </lineage>
</organism>
<proteinExistence type="predicted"/>
<protein>
    <submittedName>
        <fullName evidence="5">AraC family transcriptional regulator</fullName>
    </submittedName>
</protein>
<dbReference type="GO" id="GO:0043565">
    <property type="term" value="F:sequence-specific DNA binding"/>
    <property type="evidence" value="ECO:0007669"/>
    <property type="project" value="InterPro"/>
</dbReference>
<dbReference type="PANTHER" id="PTHR43280:SF30">
    <property type="entry name" value="MMSAB OPERON REGULATORY PROTEIN"/>
    <property type="match status" value="1"/>
</dbReference>
<sequence length="252" mass="29178">MELKKWEVDTNGDPFWRLYWNDTPGAFAHDGYQGFELVPSELMVIPPETPFTGRLENDVNHMHLTFLTRFVYKTKRIFTFPLSKEAKQRVRIFTEPSERPLTRIDQTFAANYLASLALSQIPRDGFSHLAIDTRVARTIEYMKGHLREIVSNDEFAAMANLNTNSYIRLFSESIGQSPQAYFAKLKIDHACVLLMSTEDTIEDITAAIGYCDRYHFSKMFKKVRNMSPVQYRKQSISAIDGSVLWKNIRMGR</sequence>
<reference evidence="5 6" key="1">
    <citation type="submission" date="2023-10" db="EMBL/GenBank/DDBJ databases">
        <title>Rubellicoccus peritrichatus gen. nov., sp. nov., isolated from an algae of coral reef tank.</title>
        <authorList>
            <person name="Luo J."/>
        </authorList>
    </citation>
    <scope>NUCLEOTIDE SEQUENCE [LARGE SCALE GENOMIC DNA]</scope>
    <source>
        <strain evidence="5 6">CR14</strain>
    </source>
</reference>
<dbReference type="RefSeq" id="WP_317835903.1">
    <property type="nucleotide sequence ID" value="NZ_CP136920.1"/>
</dbReference>
<dbReference type="InterPro" id="IPR009057">
    <property type="entry name" value="Homeodomain-like_sf"/>
</dbReference>
<gene>
    <name evidence="5" type="ORF">RZN69_09660</name>
</gene>
<evidence type="ECO:0000256" key="3">
    <source>
        <dbReference type="ARBA" id="ARBA00023163"/>
    </source>
</evidence>
<dbReference type="KEGG" id="puo:RZN69_09660"/>